<dbReference type="Proteomes" id="UP000601435">
    <property type="component" value="Unassembled WGS sequence"/>
</dbReference>
<sequence>MNDKEFVSLGCYFATPHALCQKSYGFDCTRSPLQGISHSINSGFSGFQTNTVYCDTDQHRVFGHQLGWKLLATEFGKSLSKEAMTRPASRFMGQGDVPAATSRVFVRLVNNTSESELGKAWQLRQQLPYTTEIYLLILLESLAKEFLEFGSVVSLIVSGLPGKEALRLPTACALKISALNQSNNPRCTRDARE</sequence>
<dbReference type="OrthoDB" id="10270194at2759"/>
<reference evidence="1" key="1">
    <citation type="submission" date="2021-02" db="EMBL/GenBank/DDBJ databases">
        <authorList>
            <person name="Dougan E. K."/>
            <person name="Rhodes N."/>
            <person name="Thang M."/>
            <person name="Chan C."/>
        </authorList>
    </citation>
    <scope>NUCLEOTIDE SEQUENCE</scope>
</reference>
<name>A0A812IQQ1_9DINO</name>
<dbReference type="EMBL" id="CAJNJA010003667">
    <property type="protein sequence ID" value="CAE7175633.1"/>
    <property type="molecule type" value="Genomic_DNA"/>
</dbReference>
<organism evidence="1 2">
    <name type="scientific">Symbiodinium necroappetens</name>
    <dbReference type="NCBI Taxonomy" id="1628268"/>
    <lineage>
        <taxon>Eukaryota</taxon>
        <taxon>Sar</taxon>
        <taxon>Alveolata</taxon>
        <taxon>Dinophyceae</taxon>
        <taxon>Suessiales</taxon>
        <taxon>Symbiodiniaceae</taxon>
        <taxon>Symbiodinium</taxon>
    </lineage>
</organism>
<comment type="caution">
    <text evidence="1">The sequence shown here is derived from an EMBL/GenBank/DDBJ whole genome shotgun (WGS) entry which is preliminary data.</text>
</comment>
<keyword evidence="2" id="KW-1185">Reference proteome</keyword>
<protein>
    <submittedName>
        <fullName evidence="1">Cyb5r2 protein</fullName>
    </submittedName>
</protein>
<dbReference type="AlphaFoldDB" id="A0A812IQQ1"/>
<accession>A0A812IQQ1</accession>
<evidence type="ECO:0000313" key="2">
    <source>
        <dbReference type="Proteomes" id="UP000601435"/>
    </source>
</evidence>
<gene>
    <name evidence="1" type="primary">cyb5r2</name>
    <name evidence="1" type="ORF">SNEC2469_LOCUS592</name>
</gene>
<evidence type="ECO:0000313" key="1">
    <source>
        <dbReference type="EMBL" id="CAE7175633.1"/>
    </source>
</evidence>
<proteinExistence type="predicted"/>